<organism evidence="1 2">
    <name type="scientific">Canna indica</name>
    <name type="common">Indian-shot</name>
    <dbReference type="NCBI Taxonomy" id="4628"/>
    <lineage>
        <taxon>Eukaryota</taxon>
        <taxon>Viridiplantae</taxon>
        <taxon>Streptophyta</taxon>
        <taxon>Embryophyta</taxon>
        <taxon>Tracheophyta</taxon>
        <taxon>Spermatophyta</taxon>
        <taxon>Magnoliopsida</taxon>
        <taxon>Liliopsida</taxon>
        <taxon>Zingiberales</taxon>
        <taxon>Cannaceae</taxon>
        <taxon>Canna</taxon>
    </lineage>
</organism>
<dbReference type="EMBL" id="CP136895">
    <property type="protein sequence ID" value="WOL11876.1"/>
    <property type="molecule type" value="Genomic_DNA"/>
</dbReference>
<protein>
    <submittedName>
        <fullName evidence="1">Uncharacterized protein</fullName>
    </submittedName>
</protein>
<keyword evidence="2" id="KW-1185">Reference proteome</keyword>
<dbReference type="Proteomes" id="UP001327560">
    <property type="component" value="Chromosome 6"/>
</dbReference>
<evidence type="ECO:0000313" key="2">
    <source>
        <dbReference type="Proteomes" id="UP001327560"/>
    </source>
</evidence>
<gene>
    <name evidence="1" type="ORF">Cni_G20640</name>
</gene>
<evidence type="ECO:0000313" key="1">
    <source>
        <dbReference type="EMBL" id="WOL11876.1"/>
    </source>
</evidence>
<name>A0AAQ3KTI8_9LILI</name>
<proteinExistence type="predicted"/>
<reference evidence="1 2" key="1">
    <citation type="submission" date="2023-10" db="EMBL/GenBank/DDBJ databases">
        <title>Chromosome-scale genome assembly provides insights into flower coloration mechanisms of Canna indica.</title>
        <authorList>
            <person name="Li C."/>
        </authorList>
    </citation>
    <scope>NUCLEOTIDE SEQUENCE [LARGE SCALE GENOMIC DNA]</scope>
    <source>
        <tissue evidence="1">Flower</tissue>
    </source>
</reference>
<dbReference type="AlphaFoldDB" id="A0AAQ3KTI8"/>
<accession>A0AAQ3KTI8</accession>
<sequence>MERRVFCWVWYYFIDEMGKIIFEEGKIEIASNSLFAEANTIWFGRDNTRKKGLVKFCVISDCSRLIRILNDEFEPPWEISILIGKIKSLAKELWWWNGDM</sequence>